<dbReference type="GO" id="GO:0005634">
    <property type="term" value="C:nucleus"/>
    <property type="evidence" value="ECO:0007669"/>
    <property type="project" value="TreeGrafter"/>
</dbReference>
<sequence>MTLDSQTSNYFRPFEAVDSHIEGLESCACARKPGAQGVKKKIVDTYAPTLPTFASEYSPCALRTTHRLETLNRHSSKKLPANVNILDDLPPNKKQKIDHVNDFLHQISFIASPENHGCIAASVAGEKITPLVKRFLDFRFNKTKELADNPNDSSFINNLSLDKIVDVLIDDSDAGATKNPVEQAEATSENSSDSGFRSSNTENSHKLDNNFQCKCNNNNYEEKTIIQIDETYNERCVDDVARKRKSNETLTKKGLDASRGDFTLKRQKCVRRRKIEKFSSLFDSDKIDFNSTPLRIEDKEVEDGTPLEALRGIRKCLVFDNSSKINDSSVFSENSAIGKSNETDIRGSIELKAYREGDYVLLHVVRCKDLYRPNGEKINAYVKGILCDVSDDDERKRNGVLQRTPVQGNSTRPHFNHTLRFPATDGDCRGRLHVEVWHRERST</sequence>
<feature type="non-terminal residue" evidence="3">
    <location>
        <position position="443"/>
    </location>
</feature>
<keyword evidence="4" id="KW-1185">Reference proteome</keyword>
<dbReference type="InterPro" id="IPR035892">
    <property type="entry name" value="C2_domain_sf"/>
</dbReference>
<dbReference type="OrthoDB" id="410721at2759"/>
<dbReference type="AlphaFoldDB" id="A0A9P0GRN1"/>
<evidence type="ECO:0000259" key="2">
    <source>
        <dbReference type="PROSITE" id="PS50004"/>
    </source>
</evidence>
<feature type="compositionally biased region" description="Polar residues" evidence="1">
    <location>
        <begin position="185"/>
        <end position="202"/>
    </location>
</feature>
<organism evidence="3 4">
    <name type="scientific">Phyllotreta striolata</name>
    <name type="common">Striped flea beetle</name>
    <name type="synonym">Crioceris striolata</name>
    <dbReference type="NCBI Taxonomy" id="444603"/>
    <lineage>
        <taxon>Eukaryota</taxon>
        <taxon>Metazoa</taxon>
        <taxon>Ecdysozoa</taxon>
        <taxon>Arthropoda</taxon>
        <taxon>Hexapoda</taxon>
        <taxon>Insecta</taxon>
        <taxon>Pterygota</taxon>
        <taxon>Neoptera</taxon>
        <taxon>Endopterygota</taxon>
        <taxon>Coleoptera</taxon>
        <taxon>Polyphaga</taxon>
        <taxon>Cucujiformia</taxon>
        <taxon>Chrysomeloidea</taxon>
        <taxon>Chrysomelidae</taxon>
        <taxon>Galerucinae</taxon>
        <taxon>Alticini</taxon>
        <taxon>Phyllotreta</taxon>
    </lineage>
</organism>
<name>A0A9P0GRN1_PHYSR</name>
<evidence type="ECO:0000256" key="1">
    <source>
        <dbReference type="SAM" id="MobiDB-lite"/>
    </source>
</evidence>
<feature type="domain" description="C2" evidence="2">
    <location>
        <begin position="341"/>
        <end position="443"/>
    </location>
</feature>
<dbReference type="EMBL" id="OU900097">
    <property type="protein sequence ID" value="CAH1184618.1"/>
    <property type="molecule type" value="Genomic_DNA"/>
</dbReference>
<dbReference type="Proteomes" id="UP001153712">
    <property type="component" value="Chromosome 4"/>
</dbReference>
<accession>A0A9P0GRN1</accession>
<dbReference type="GO" id="GO:0005886">
    <property type="term" value="C:plasma membrane"/>
    <property type="evidence" value="ECO:0007669"/>
    <property type="project" value="TreeGrafter"/>
</dbReference>
<dbReference type="Gene3D" id="2.60.40.150">
    <property type="entry name" value="C2 domain"/>
    <property type="match status" value="1"/>
</dbReference>
<evidence type="ECO:0000313" key="3">
    <source>
        <dbReference type="EMBL" id="CAH1184618.1"/>
    </source>
</evidence>
<dbReference type="PROSITE" id="PS50004">
    <property type="entry name" value="C2"/>
    <property type="match status" value="1"/>
</dbReference>
<proteinExistence type="predicted"/>
<dbReference type="PANTHER" id="PTHR46848:SF1">
    <property type="entry name" value="REGULATOR OF G-PROTEIN SIGNALING 3"/>
    <property type="match status" value="1"/>
</dbReference>
<dbReference type="Pfam" id="PF00168">
    <property type="entry name" value="C2"/>
    <property type="match status" value="1"/>
</dbReference>
<dbReference type="SUPFAM" id="SSF49562">
    <property type="entry name" value="C2 domain (Calcium/lipid-binding domain, CaLB)"/>
    <property type="match status" value="1"/>
</dbReference>
<dbReference type="PANTHER" id="PTHR46848">
    <property type="entry name" value="REGULATOR OF G-PROTEIN SIGNALING 3"/>
    <property type="match status" value="1"/>
</dbReference>
<dbReference type="InterPro" id="IPR000008">
    <property type="entry name" value="C2_dom"/>
</dbReference>
<feature type="region of interest" description="Disordered" evidence="1">
    <location>
        <begin position="175"/>
        <end position="203"/>
    </location>
</feature>
<protein>
    <recommendedName>
        <fullName evidence="2">C2 domain-containing protein</fullName>
    </recommendedName>
</protein>
<evidence type="ECO:0000313" key="4">
    <source>
        <dbReference type="Proteomes" id="UP001153712"/>
    </source>
</evidence>
<gene>
    <name evidence="3" type="ORF">PHYEVI_LOCUS7814</name>
</gene>
<reference evidence="3" key="1">
    <citation type="submission" date="2022-01" db="EMBL/GenBank/DDBJ databases">
        <authorList>
            <person name="King R."/>
        </authorList>
    </citation>
    <scope>NUCLEOTIDE SEQUENCE</scope>
</reference>